<evidence type="ECO:0000256" key="2">
    <source>
        <dbReference type="SAM" id="SignalP"/>
    </source>
</evidence>
<proteinExistence type="predicted"/>
<reference evidence="3 4" key="1">
    <citation type="submission" date="2018-09" db="EMBL/GenBank/DDBJ databases">
        <title>Sphingomonas sp. DAC4.</title>
        <authorList>
            <person name="Seo T."/>
        </authorList>
    </citation>
    <scope>NUCLEOTIDE SEQUENCE [LARGE SCALE GENOMIC DNA]</scope>
    <source>
        <strain evidence="3 4">DAC4</strain>
    </source>
</reference>
<dbReference type="EMBL" id="QXTF01000002">
    <property type="protein sequence ID" value="RIX29316.1"/>
    <property type="molecule type" value="Genomic_DNA"/>
</dbReference>
<dbReference type="AlphaFoldDB" id="A0A418Q0A2"/>
<comment type="caution">
    <text evidence="3">The sequence shown here is derived from an EMBL/GenBank/DDBJ whole genome shotgun (WGS) entry which is preliminary data.</text>
</comment>
<dbReference type="OrthoDB" id="6057763at2"/>
<dbReference type="PROSITE" id="PS51257">
    <property type="entry name" value="PROKAR_LIPOPROTEIN"/>
    <property type="match status" value="1"/>
</dbReference>
<name>A0A418Q0A2_9SPHN</name>
<protein>
    <submittedName>
        <fullName evidence="3">Uncharacterized protein</fullName>
    </submittedName>
</protein>
<evidence type="ECO:0000256" key="1">
    <source>
        <dbReference type="SAM" id="MobiDB-lite"/>
    </source>
</evidence>
<keyword evidence="4" id="KW-1185">Reference proteome</keyword>
<evidence type="ECO:0000313" key="3">
    <source>
        <dbReference type="EMBL" id="RIX29316.1"/>
    </source>
</evidence>
<evidence type="ECO:0000313" key="4">
    <source>
        <dbReference type="Proteomes" id="UP000285023"/>
    </source>
</evidence>
<keyword evidence="2" id="KW-0732">Signal</keyword>
<gene>
    <name evidence="3" type="ORF">D3M59_08440</name>
</gene>
<sequence>MKLTNALLPAALLAFALVACQQTSTDENIAIDETNAAASADPETLPPDESAGTPDDAHGSLNEADDARSEQPSPPGTPEASLIPSQYRGRWGMVAADCEQGRSDAKGLMTIGEKSIRFYESTATLKEQRPAIATSFSGLFGFTGEGQTWEKIMTFTRTGETLKRAEAEGNFTYKRCS</sequence>
<feature type="chain" id="PRO_5019418348" evidence="2">
    <location>
        <begin position="22"/>
        <end position="177"/>
    </location>
</feature>
<feature type="signal peptide" evidence="2">
    <location>
        <begin position="1"/>
        <end position="21"/>
    </location>
</feature>
<accession>A0A418Q0A2</accession>
<organism evidence="3 4">
    <name type="scientific">Sphingomonas edaphi</name>
    <dbReference type="NCBI Taxonomy" id="2315689"/>
    <lineage>
        <taxon>Bacteria</taxon>
        <taxon>Pseudomonadati</taxon>
        <taxon>Pseudomonadota</taxon>
        <taxon>Alphaproteobacteria</taxon>
        <taxon>Sphingomonadales</taxon>
        <taxon>Sphingomonadaceae</taxon>
        <taxon>Sphingomonas</taxon>
    </lineage>
</organism>
<dbReference type="Proteomes" id="UP000285023">
    <property type="component" value="Unassembled WGS sequence"/>
</dbReference>
<feature type="region of interest" description="Disordered" evidence="1">
    <location>
        <begin position="36"/>
        <end position="85"/>
    </location>
</feature>
<dbReference type="RefSeq" id="WP_119533205.1">
    <property type="nucleotide sequence ID" value="NZ_QXTF01000002.1"/>
</dbReference>